<keyword evidence="11" id="KW-1185">Reference proteome</keyword>
<evidence type="ECO:0000256" key="3">
    <source>
        <dbReference type="ARBA" id="ARBA00022618"/>
    </source>
</evidence>
<dbReference type="Pfam" id="PF03799">
    <property type="entry name" value="FtsQ_DivIB_C"/>
    <property type="match status" value="1"/>
</dbReference>
<comment type="subcellular location">
    <subcellularLocation>
        <location evidence="8">Cell membrane</location>
        <topology evidence="8">Single-pass type II membrane protein</topology>
    </subcellularLocation>
    <subcellularLocation>
        <location evidence="1">Membrane</location>
    </subcellularLocation>
    <text evidence="8">Localizes to the division septum.</text>
</comment>
<dbReference type="PANTHER" id="PTHR37820:SF1">
    <property type="entry name" value="CELL DIVISION PROTEIN FTSQ"/>
    <property type="match status" value="1"/>
</dbReference>
<keyword evidence="4 8" id="KW-0812">Transmembrane</keyword>
<keyword evidence="3 8" id="KW-0132">Cell division</keyword>
<keyword evidence="7 8" id="KW-0131">Cell cycle</keyword>
<comment type="similarity">
    <text evidence="8">Belongs to the FtsQ/DivIB family. DivIB subfamily.</text>
</comment>
<dbReference type="AlphaFoldDB" id="A0AB72ZCB1"/>
<evidence type="ECO:0000256" key="2">
    <source>
        <dbReference type="ARBA" id="ARBA00022475"/>
    </source>
</evidence>
<evidence type="ECO:0000256" key="5">
    <source>
        <dbReference type="ARBA" id="ARBA00022989"/>
    </source>
</evidence>
<organism evidence="10 11">
    <name type="scientific">Listeria innocua ATCC 33091</name>
    <dbReference type="NCBI Taxonomy" id="1002366"/>
    <lineage>
        <taxon>Bacteria</taxon>
        <taxon>Bacillati</taxon>
        <taxon>Bacillota</taxon>
        <taxon>Bacilli</taxon>
        <taxon>Bacillales</taxon>
        <taxon>Listeriaceae</taxon>
        <taxon>Listeria</taxon>
    </lineage>
</organism>
<dbReference type="GO" id="GO:0032153">
    <property type="term" value="C:cell division site"/>
    <property type="evidence" value="ECO:0007669"/>
    <property type="project" value="UniProtKB-UniRule"/>
</dbReference>
<dbReference type="InterPro" id="IPR026580">
    <property type="entry name" value="DivIB"/>
</dbReference>
<dbReference type="Gene3D" id="3.40.50.10960">
    <property type="match status" value="1"/>
</dbReference>
<keyword evidence="6 8" id="KW-0472">Membrane</keyword>
<keyword evidence="5 8" id="KW-1133">Transmembrane helix</keyword>
<feature type="transmembrane region" description="Helical" evidence="8">
    <location>
        <begin position="32"/>
        <end position="54"/>
    </location>
</feature>
<dbReference type="GO" id="GO:0043093">
    <property type="term" value="P:FtsZ-dependent cytokinesis"/>
    <property type="evidence" value="ECO:0007669"/>
    <property type="project" value="UniProtKB-UniRule"/>
</dbReference>
<name>A0AB72ZCB1_LISIO</name>
<evidence type="ECO:0000256" key="7">
    <source>
        <dbReference type="ARBA" id="ARBA00023306"/>
    </source>
</evidence>
<dbReference type="InterPro" id="IPR050487">
    <property type="entry name" value="FtsQ_DivIB"/>
</dbReference>
<dbReference type="PANTHER" id="PTHR37820">
    <property type="entry name" value="CELL DIVISION PROTEIN DIVIB"/>
    <property type="match status" value="1"/>
</dbReference>
<reference evidence="10 11" key="1">
    <citation type="submission" date="2011-08" db="EMBL/GenBank/DDBJ databases">
        <authorList>
            <person name="Weinstock G."/>
            <person name="Sodergren E."/>
            <person name="Clifton S."/>
            <person name="Fulton L."/>
            <person name="Fulton B."/>
            <person name="Courtney L."/>
            <person name="Fronick C."/>
            <person name="Harrison M."/>
            <person name="Strong C."/>
            <person name="Farmer C."/>
            <person name="Delahaunty K."/>
            <person name="Markovic C."/>
            <person name="Hall O."/>
            <person name="Minx P."/>
            <person name="Tomlinson C."/>
            <person name="Mitreva M."/>
            <person name="Hou S."/>
            <person name="Chen J."/>
            <person name="Wollam A."/>
            <person name="Pepin K.H."/>
            <person name="Johnson M."/>
            <person name="Bhonagiri V."/>
            <person name="Zhang X."/>
            <person name="Suruliraj S."/>
            <person name="Warren W."/>
            <person name="Chinwalla A."/>
            <person name="Mardis E.R."/>
            <person name="Wilson R.K."/>
        </authorList>
    </citation>
    <scope>NUCLEOTIDE SEQUENCE [LARGE SCALE GENOMIC DNA]</scope>
    <source>
        <strain evidence="10 11">ATCC 33091</strain>
    </source>
</reference>
<comment type="caution">
    <text evidence="10">The sequence shown here is derived from an EMBL/GenBank/DDBJ whole genome shotgun (WGS) entry which is preliminary data.</text>
</comment>
<dbReference type="Proteomes" id="UP000003597">
    <property type="component" value="Unassembled WGS sequence"/>
</dbReference>
<evidence type="ECO:0000256" key="1">
    <source>
        <dbReference type="ARBA" id="ARBA00004370"/>
    </source>
</evidence>
<proteinExistence type="inferred from homology"/>
<dbReference type="Gene3D" id="3.10.20.310">
    <property type="entry name" value="membrane protein fhac"/>
    <property type="match status" value="1"/>
</dbReference>
<dbReference type="PROSITE" id="PS51779">
    <property type="entry name" value="POTRA"/>
    <property type="match status" value="1"/>
</dbReference>
<dbReference type="HAMAP" id="MF_00912">
    <property type="entry name" value="DivIB"/>
    <property type="match status" value="1"/>
</dbReference>
<evidence type="ECO:0000256" key="8">
    <source>
        <dbReference type="HAMAP-Rule" id="MF_00912"/>
    </source>
</evidence>
<comment type="function">
    <text evidence="8">Cell division protein that may be involved in stabilizing or promoting the assembly of the division complex.</text>
</comment>
<dbReference type="EMBL" id="AGCN01000013">
    <property type="protein sequence ID" value="EHN62523.1"/>
    <property type="molecule type" value="Genomic_DNA"/>
</dbReference>
<sequence length="277" mass="31335">MQKGANKMAENKRVVSIENRIPELKKYRKKKLIRHLAILIGIFAILILITLYFLSPLSKLDKIAVSGNKQLTENEVRKESGLTAGEFVLGIRNGKTEEKLEKNTLIKNATVSKDGLNDVKINITEYKTIGYQQNDGKYYDVLENGIMLTDQPRQFPIGNDLLFQNFKNGKTLEKMVAQINKLPKDVVNSISEVIYSPTKTDQNHIELYMNDGNQVSADISSFAEKMQHYPAIVAQLAKGQKGVIDIEVGSYFQSYYQQNAEKKAAEEKAAEKKKENE</sequence>
<evidence type="ECO:0000313" key="11">
    <source>
        <dbReference type="Proteomes" id="UP000003597"/>
    </source>
</evidence>
<dbReference type="InterPro" id="IPR013685">
    <property type="entry name" value="POTRA_FtsQ_type"/>
</dbReference>
<keyword evidence="2 8" id="KW-1003">Cell membrane</keyword>
<feature type="domain" description="POTRA" evidence="9">
    <location>
        <begin position="58"/>
        <end position="126"/>
    </location>
</feature>
<gene>
    <name evidence="8" type="primary">divIB</name>
    <name evidence="10" type="ORF">HMPREF0557_00492</name>
</gene>
<dbReference type="InterPro" id="IPR034746">
    <property type="entry name" value="POTRA"/>
</dbReference>
<evidence type="ECO:0000313" key="10">
    <source>
        <dbReference type="EMBL" id="EHN62523.1"/>
    </source>
</evidence>
<evidence type="ECO:0000256" key="6">
    <source>
        <dbReference type="ARBA" id="ARBA00023136"/>
    </source>
</evidence>
<dbReference type="InterPro" id="IPR005548">
    <property type="entry name" value="Cell_div_FtsQ/DivIB_C"/>
</dbReference>
<evidence type="ECO:0000256" key="4">
    <source>
        <dbReference type="ARBA" id="ARBA00022692"/>
    </source>
</evidence>
<evidence type="ECO:0000259" key="9">
    <source>
        <dbReference type="PROSITE" id="PS51779"/>
    </source>
</evidence>
<protein>
    <recommendedName>
        <fullName evidence="8">Cell division protein DivIB</fullName>
    </recommendedName>
</protein>
<dbReference type="GO" id="GO:0005886">
    <property type="term" value="C:plasma membrane"/>
    <property type="evidence" value="ECO:0007669"/>
    <property type="project" value="UniProtKB-SubCell"/>
</dbReference>
<accession>A0AB72ZCB1</accession>
<dbReference type="Pfam" id="PF08478">
    <property type="entry name" value="POTRA_1"/>
    <property type="match status" value="1"/>
</dbReference>